<evidence type="ECO:0000256" key="1">
    <source>
        <dbReference type="SAM" id="MobiDB-lite"/>
    </source>
</evidence>
<keyword evidence="3" id="KW-1185">Reference proteome</keyword>
<feature type="region of interest" description="Disordered" evidence="1">
    <location>
        <begin position="1"/>
        <end position="21"/>
    </location>
</feature>
<proteinExistence type="predicted"/>
<sequence length="242" mass="26272">MSRSTPHSPPHHPPVHPPVPFDDFQFVNPTLHNLLPSSPPLPSSVDLFSPSETTDFFGFLENFNWEFDSEPYHASGSYLSPHIDPSLTEPSQLPSQPVTVNGKTAEISSHSQVDTKPEARARSDSASSSDSTSSRGTPSGSSAPPRVKPLLSTPQKRLNHIISPLSSPLQVLLLALACPPEAGRRAAAAVAEGVKGKSGILFRAREYIRWLEDGREALLEEYCCNLIVSLYHPTLVFACDSI</sequence>
<feature type="region of interest" description="Disordered" evidence="1">
    <location>
        <begin position="83"/>
        <end position="150"/>
    </location>
</feature>
<dbReference type="STRING" id="5627.A0A1C7MS07"/>
<gene>
    <name evidence="2" type="ORF">A0H81_01453</name>
</gene>
<feature type="compositionally biased region" description="Basic and acidic residues" evidence="1">
    <location>
        <begin position="113"/>
        <end position="123"/>
    </location>
</feature>
<name>A0A1C7MS07_GRIFR</name>
<evidence type="ECO:0008006" key="4">
    <source>
        <dbReference type="Google" id="ProtNLM"/>
    </source>
</evidence>
<dbReference type="OMA" id="NFDWDFN"/>
<dbReference type="AlphaFoldDB" id="A0A1C7MS07"/>
<comment type="caution">
    <text evidence="2">The sequence shown here is derived from an EMBL/GenBank/DDBJ whole genome shotgun (WGS) entry which is preliminary data.</text>
</comment>
<evidence type="ECO:0000313" key="2">
    <source>
        <dbReference type="EMBL" id="OBZ79680.1"/>
    </source>
</evidence>
<feature type="compositionally biased region" description="Polar residues" evidence="1">
    <location>
        <begin position="88"/>
        <end position="112"/>
    </location>
</feature>
<dbReference type="OrthoDB" id="5778525at2759"/>
<accession>A0A1C7MS07</accession>
<protein>
    <recommendedName>
        <fullName evidence="4">BHLH domain-containing protein</fullName>
    </recommendedName>
</protein>
<evidence type="ECO:0000313" key="3">
    <source>
        <dbReference type="Proteomes" id="UP000092993"/>
    </source>
</evidence>
<reference evidence="2 3" key="1">
    <citation type="submission" date="2016-03" db="EMBL/GenBank/DDBJ databases">
        <title>Whole genome sequencing of Grifola frondosa 9006-11.</title>
        <authorList>
            <person name="Min B."/>
            <person name="Park H."/>
            <person name="Kim J.-G."/>
            <person name="Cho H."/>
            <person name="Oh Y.-L."/>
            <person name="Kong W.-S."/>
            <person name="Choi I.-G."/>
        </authorList>
    </citation>
    <scope>NUCLEOTIDE SEQUENCE [LARGE SCALE GENOMIC DNA]</scope>
    <source>
        <strain evidence="2 3">9006-11</strain>
    </source>
</reference>
<dbReference type="Proteomes" id="UP000092993">
    <property type="component" value="Unassembled WGS sequence"/>
</dbReference>
<dbReference type="EMBL" id="LUGG01000001">
    <property type="protein sequence ID" value="OBZ79680.1"/>
    <property type="molecule type" value="Genomic_DNA"/>
</dbReference>
<organism evidence="2 3">
    <name type="scientific">Grifola frondosa</name>
    <name type="common">Maitake</name>
    <name type="synonym">Polyporus frondosus</name>
    <dbReference type="NCBI Taxonomy" id="5627"/>
    <lineage>
        <taxon>Eukaryota</taxon>
        <taxon>Fungi</taxon>
        <taxon>Dikarya</taxon>
        <taxon>Basidiomycota</taxon>
        <taxon>Agaricomycotina</taxon>
        <taxon>Agaricomycetes</taxon>
        <taxon>Polyporales</taxon>
        <taxon>Grifolaceae</taxon>
        <taxon>Grifola</taxon>
    </lineage>
</organism>
<feature type="compositionally biased region" description="Low complexity" evidence="1">
    <location>
        <begin position="124"/>
        <end position="145"/>
    </location>
</feature>